<dbReference type="EMBL" id="JARJCM010000030">
    <property type="protein sequence ID" value="KAJ7038675.1"/>
    <property type="molecule type" value="Genomic_DNA"/>
</dbReference>
<dbReference type="AlphaFoldDB" id="A0AAD6X7V9"/>
<proteinExistence type="predicted"/>
<evidence type="ECO:0000313" key="2">
    <source>
        <dbReference type="Proteomes" id="UP001218188"/>
    </source>
</evidence>
<keyword evidence="2" id="KW-1185">Reference proteome</keyword>
<gene>
    <name evidence="1" type="ORF">C8F04DRAFT_1231852</name>
</gene>
<dbReference type="Proteomes" id="UP001218188">
    <property type="component" value="Unassembled WGS sequence"/>
</dbReference>
<sequence length="267" mass="29877">MYRFQLRAVQHYEWESFDRRAALVQEFVTSPVDSTRWSRPYTSDLPCIVLESCQTWSDSCPETQFLISRYLRCFSAQSPLQCTEIRDDFAAALAPMESTIMSFLRTNPPHITRLILVGQPLNSLSDVTPLKHLGSLELRCMSGIGIDVAFLRRIGSLPHFRSFTADSTCFSTVADIAPPLIDHQVEPAGFFEALTQLHLEGNIAHTKGSLAAIPSFLRNIATKELRSRPLPPITRGFGRGQLRGLAVPTELHGDILHTIAERWAATL</sequence>
<organism evidence="1 2">
    <name type="scientific">Mycena alexandri</name>
    <dbReference type="NCBI Taxonomy" id="1745969"/>
    <lineage>
        <taxon>Eukaryota</taxon>
        <taxon>Fungi</taxon>
        <taxon>Dikarya</taxon>
        <taxon>Basidiomycota</taxon>
        <taxon>Agaricomycotina</taxon>
        <taxon>Agaricomycetes</taxon>
        <taxon>Agaricomycetidae</taxon>
        <taxon>Agaricales</taxon>
        <taxon>Marasmiineae</taxon>
        <taxon>Mycenaceae</taxon>
        <taxon>Mycena</taxon>
    </lineage>
</organism>
<evidence type="ECO:0000313" key="1">
    <source>
        <dbReference type="EMBL" id="KAJ7038675.1"/>
    </source>
</evidence>
<protein>
    <submittedName>
        <fullName evidence="1">Uncharacterized protein</fullName>
    </submittedName>
</protein>
<comment type="caution">
    <text evidence="1">The sequence shown here is derived from an EMBL/GenBank/DDBJ whole genome shotgun (WGS) entry which is preliminary data.</text>
</comment>
<feature type="non-terminal residue" evidence="1">
    <location>
        <position position="1"/>
    </location>
</feature>
<reference evidence="1" key="1">
    <citation type="submission" date="2023-03" db="EMBL/GenBank/DDBJ databases">
        <title>Massive genome expansion in bonnet fungi (Mycena s.s.) driven by repeated elements and novel gene families across ecological guilds.</title>
        <authorList>
            <consortium name="Lawrence Berkeley National Laboratory"/>
            <person name="Harder C.B."/>
            <person name="Miyauchi S."/>
            <person name="Viragh M."/>
            <person name="Kuo A."/>
            <person name="Thoen E."/>
            <person name="Andreopoulos B."/>
            <person name="Lu D."/>
            <person name="Skrede I."/>
            <person name="Drula E."/>
            <person name="Henrissat B."/>
            <person name="Morin E."/>
            <person name="Kohler A."/>
            <person name="Barry K."/>
            <person name="LaButti K."/>
            <person name="Morin E."/>
            <person name="Salamov A."/>
            <person name="Lipzen A."/>
            <person name="Mereny Z."/>
            <person name="Hegedus B."/>
            <person name="Baldrian P."/>
            <person name="Stursova M."/>
            <person name="Weitz H."/>
            <person name="Taylor A."/>
            <person name="Grigoriev I.V."/>
            <person name="Nagy L.G."/>
            <person name="Martin F."/>
            <person name="Kauserud H."/>
        </authorList>
    </citation>
    <scope>NUCLEOTIDE SEQUENCE</scope>
    <source>
        <strain evidence="1">CBHHK200</strain>
    </source>
</reference>
<accession>A0AAD6X7V9</accession>
<name>A0AAD6X7V9_9AGAR</name>